<feature type="domain" description="LXG" evidence="2">
    <location>
        <begin position="4"/>
        <end position="238"/>
    </location>
</feature>
<evidence type="ECO:0000256" key="1">
    <source>
        <dbReference type="ARBA" id="ARBA00034117"/>
    </source>
</evidence>
<protein>
    <recommendedName>
        <fullName evidence="2">LXG domain-containing protein</fullName>
    </recommendedName>
</protein>
<evidence type="ECO:0000259" key="2">
    <source>
        <dbReference type="PROSITE" id="PS51756"/>
    </source>
</evidence>
<evidence type="ECO:0000313" key="4">
    <source>
        <dbReference type="Proteomes" id="UP000287239"/>
    </source>
</evidence>
<dbReference type="Pfam" id="PF04740">
    <property type="entry name" value="LXG"/>
    <property type="match status" value="1"/>
</dbReference>
<dbReference type="RefSeq" id="WP_126781199.1">
    <property type="nucleotide sequence ID" value="NZ_NGJU01000017.1"/>
</dbReference>
<reference evidence="3 4" key="1">
    <citation type="submission" date="2017-05" db="EMBL/GenBank/DDBJ databases">
        <title>Vagococcus spp. assemblies.</title>
        <authorList>
            <person name="Gulvik C.A."/>
        </authorList>
    </citation>
    <scope>NUCLEOTIDE SEQUENCE [LARGE SCALE GENOMIC DNA]</scope>
    <source>
        <strain evidence="3 4">NCFB 2777</strain>
    </source>
</reference>
<gene>
    <name evidence="3" type="ORF">CBF35_11245</name>
</gene>
<proteinExistence type="inferred from homology"/>
<dbReference type="OrthoDB" id="2234398at2"/>
<organism evidence="3 4">
    <name type="scientific">Vagococcus salmoninarum</name>
    <dbReference type="NCBI Taxonomy" id="2739"/>
    <lineage>
        <taxon>Bacteria</taxon>
        <taxon>Bacillati</taxon>
        <taxon>Bacillota</taxon>
        <taxon>Bacilli</taxon>
        <taxon>Lactobacillales</taxon>
        <taxon>Enterococcaceae</taxon>
        <taxon>Vagococcus</taxon>
    </lineage>
</organism>
<dbReference type="InterPro" id="IPR006829">
    <property type="entry name" value="LXG_dom"/>
</dbReference>
<comment type="caution">
    <text evidence="3">The sequence shown here is derived from an EMBL/GenBank/DDBJ whole genome shotgun (WGS) entry which is preliminary data.</text>
</comment>
<name>A0A429ZK08_9ENTE</name>
<sequence>MGLIYSSADSDQLISALGSNIRSAKETTDQLKSGSQKIVAAVDGKTLAGAAYTAGKGLFSDLIIPTISKITTAFDQLAQELQTYQSADDIIKSEGSYLDEDIIKRQIEIKKNQKSSALSTVSTLANQIKLGDTPEMSSNIRNTQREMTRFADSLSEEIRKLEKTLQALQTFSSSTSSLFSQSLNDLKLAMQSVLVLSNTIVKSDGTYVLPVGTDKSWFTLNKSESDTAVFKNMTMNVENNLTEKQKIELDKELDGLPKNKQEEALLKWFEKNVFPISQDVALALLEEHGDELGTILFSTSAKSLGTPVSGALYSGSKILGNASKTMPIIGSVIDYSTQIMDGENSTDALVKTGAHAVGGILIGSAIVGIGLTGLPAIASGIVIGTVVNWVIDTGYDRGKNAVGKAIKSIKNKWKTVWK</sequence>
<dbReference type="Proteomes" id="UP000287239">
    <property type="component" value="Unassembled WGS sequence"/>
</dbReference>
<evidence type="ECO:0000313" key="3">
    <source>
        <dbReference type="EMBL" id="RST94022.1"/>
    </source>
</evidence>
<dbReference type="PROSITE" id="PS51756">
    <property type="entry name" value="LXG"/>
    <property type="match status" value="1"/>
</dbReference>
<keyword evidence="4" id="KW-1185">Reference proteome</keyword>
<accession>A0A429ZK08</accession>
<dbReference type="AlphaFoldDB" id="A0A429ZK08"/>
<dbReference type="EMBL" id="NGJU01000017">
    <property type="protein sequence ID" value="RST94022.1"/>
    <property type="molecule type" value="Genomic_DNA"/>
</dbReference>
<comment type="similarity">
    <text evidence="1">In the N-terminal section; belongs to the LXG family.</text>
</comment>
<dbReference type="GeneID" id="98568951"/>